<feature type="region of interest" description="Disordered" evidence="1">
    <location>
        <begin position="161"/>
        <end position="192"/>
    </location>
</feature>
<feature type="compositionally biased region" description="Basic and acidic residues" evidence="1">
    <location>
        <begin position="53"/>
        <end position="62"/>
    </location>
</feature>
<dbReference type="EMBL" id="JBBNAG010000007">
    <property type="protein sequence ID" value="KAK9118274.1"/>
    <property type="molecule type" value="Genomic_DNA"/>
</dbReference>
<name>A0AAP0IMH4_9MAGN</name>
<feature type="compositionally biased region" description="Low complexity" evidence="1">
    <location>
        <begin position="161"/>
        <end position="174"/>
    </location>
</feature>
<evidence type="ECO:0000256" key="1">
    <source>
        <dbReference type="SAM" id="MobiDB-lite"/>
    </source>
</evidence>
<gene>
    <name evidence="2" type="ORF">Scep_016367</name>
</gene>
<evidence type="ECO:0000313" key="2">
    <source>
        <dbReference type="EMBL" id="KAK9118274.1"/>
    </source>
</evidence>
<feature type="region of interest" description="Disordered" evidence="1">
    <location>
        <begin position="23"/>
        <end position="92"/>
    </location>
</feature>
<sequence>MSFGRFRYFSFLDVIGMARTKNTVSREETGAEQLKGVRGGRRAQTTSNGKSNELGRGKRANEVGDLPNEASASPASEPGWQRVVEKKAKKKAVKIKGKMGKKIEEKVIVARNVIVVKNQRKRVETKEKAIQDQVVMMRKVETNEKKRQEEEEEVVVVGKRAVAKGGSKAKPGTPKGKKPTDDTSTPFPRRPKNQTLLKIFNNHVAVAIWNGERVRQAMEVVTAWKALPPEVGDRAFALKMANEVLKHLIVVGSSVTSGSTTSAAPLPNLQRLSGRQPRQKRE</sequence>
<organism evidence="2 3">
    <name type="scientific">Stephania cephalantha</name>
    <dbReference type="NCBI Taxonomy" id="152367"/>
    <lineage>
        <taxon>Eukaryota</taxon>
        <taxon>Viridiplantae</taxon>
        <taxon>Streptophyta</taxon>
        <taxon>Embryophyta</taxon>
        <taxon>Tracheophyta</taxon>
        <taxon>Spermatophyta</taxon>
        <taxon>Magnoliopsida</taxon>
        <taxon>Ranunculales</taxon>
        <taxon>Menispermaceae</taxon>
        <taxon>Menispermoideae</taxon>
        <taxon>Cissampelideae</taxon>
        <taxon>Stephania</taxon>
    </lineage>
</organism>
<reference evidence="2 3" key="1">
    <citation type="submission" date="2024-01" db="EMBL/GenBank/DDBJ databases">
        <title>Genome assemblies of Stephania.</title>
        <authorList>
            <person name="Yang L."/>
        </authorList>
    </citation>
    <scope>NUCLEOTIDE SEQUENCE [LARGE SCALE GENOMIC DNA]</scope>
    <source>
        <strain evidence="2">JXDWG</strain>
        <tissue evidence="2">Leaf</tissue>
    </source>
</reference>
<keyword evidence="3" id="KW-1185">Reference proteome</keyword>
<dbReference type="AlphaFoldDB" id="A0AAP0IMH4"/>
<feature type="region of interest" description="Disordered" evidence="1">
    <location>
        <begin position="256"/>
        <end position="282"/>
    </location>
</feature>
<protein>
    <submittedName>
        <fullName evidence="2">Uncharacterized protein</fullName>
    </submittedName>
</protein>
<proteinExistence type="predicted"/>
<evidence type="ECO:0000313" key="3">
    <source>
        <dbReference type="Proteomes" id="UP001419268"/>
    </source>
</evidence>
<accession>A0AAP0IMH4</accession>
<comment type="caution">
    <text evidence="2">The sequence shown here is derived from an EMBL/GenBank/DDBJ whole genome shotgun (WGS) entry which is preliminary data.</text>
</comment>
<dbReference type="Proteomes" id="UP001419268">
    <property type="component" value="Unassembled WGS sequence"/>
</dbReference>